<sequence>MRYWIVGLFILLFSTVSEVSAAECAACGDDCGCEAVCACNHEPRAPIGVMGDHVHHKGAWMTSYRYMFMNMDRTDSDVSGYMMRPLSMDMQMHMLGAMYTPMNDLTIGLMLPYLINDMDMEMGAMSMPMEMNSEGFGDLKLSGIYRLWSSSVQQLLVNLAVSFPTGSIDEESGGSRLPYSMQLGSGSYGLIPGITYTGLANGWGWGGQLNGTFYLNENDNDYTLGDRYGVNIWGARDLCKSSAVSLRLKGSRIENIDGADPEFTPMMIANNPLMDPNLRAGTRLDLLAGIDYRWNTVRLALEGGAPVYEELDGPQLETQWMVIGGLQLSF</sequence>
<protein>
    <submittedName>
        <fullName evidence="2">Transporter</fullName>
    </submittedName>
</protein>
<keyword evidence="3" id="KW-1185">Reference proteome</keyword>
<keyword evidence="1" id="KW-0732">Signal</keyword>
<evidence type="ECO:0000256" key="1">
    <source>
        <dbReference type="SAM" id="SignalP"/>
    </source>
</evidence>
<evidence type="ECO:0000313" key="3">
    <source>
        <dbReference type="Proteomes" id="UP001290861"/>
    </source>
</evidence>
<evidence type="ECO:0000313" key="2">
    <source>
        <dbReference type="EMBL" id="MDZ8118230.1"/>
    </source>
</evidence>
<feature type="signal peptide" evidence="1">
    <location>
        <begin position="1"/>
        <end position="21"/>
    </location>
</feature>
<dbReference type="Pfam" id="PF13557">
    <property type="entry name" value="Phenol_MetA_deg"/>
    <property type="match status" value="1"/>
</dbReference>
<dbReference type="InterPro" id="IPR025737">
    <property type="entry name" value="FApF"/>
</dbReference>
<dbReference type="RefSeq" id="WP_322608028.1">
    <property type="nucleotide sequence ID" value="NZ_JARVCO010000007.1"/>
</dbReference>
<accession>A0ABU5MVN1</accession>
<reference evidence="2 3" key="1">
    <citation type="journal article" date="2024" name="Appl. Environ. Microbiol.">
        <title>Pontiella agarivorans sp. nov., a novel marine anaerobic bacterium capable of degrading macroalgal polysaccharides and fixing nitrogen.</title>
        <authorList>
            <person name="Liu N."/>
            <person name="Kivenson V."/>
            <person name="Peng X."/>
            <person name="Cui Z."/>
            <person name="Lankiewicz T.S."/>
            <person name="Gosselin K.M."/>
            <person name="English C.J."/>
            <person name="Blair E.M."/>
            <person name="O'Malley M.A."/>
            <person name="Valentine D.L."/>
        </authorList>
    </citation>
    <scope>NUCLEOTIDE SEQUENCE [LARGE SCALE GENOMIC DNA]</scope>
    <source>
        <strain evidence="2 3">NLcol2</strain>
    </source>
</reference>
<dbReference type="EMBL" id="JARVCO010000007">
    <property type="protein sequence ID" value="MDZ8118230.1"/>
    <property type="molecule type" value="Genomic_DNA"/>
</dbReference>
<gene>
    <name evidence="2" type="ORF">P9H32_06265</name>
</gene>
<feature type="chain" id="PRO_5046630035" evidence="1">
    <location>
        <begin position="22"/>
        <end position="330"/>
    </location>
</feature>
<proteinExistence type="predicted"/>
<name>A0ABU5MVN1_9BACT</name>
<comment type="caution">
    <text evidence="2">The sequence shown here is derived from an EMBL/GenBank/DDBJ whole genome shotgun (WGS) entry which is preliminary data.</text>
</comment>
<organism evidence="2 3">
    <name type="scientific">Pontiella agarivorans</name>
    <dbReference type="NCBI Taxonomy" id="3038953"/>
    <lineage>
        <taxon>Bacteria</taxon>
        <taxon>Pseudomonadati</taxon>
        <taxon>Kiritimatiellota</taxon>
        <taxon>Kiritimatiellia</taxon>
        <taxon>Kiritimatiellales</taxon>
        <taxon>Pontiellaceae</taxon>
        <taxon>Pontiella</taxon>
    </lineage>
</organism>
<dbReference type="Proteomes" id="UP001290861">
    <property type="component" value="Unassembled WGS sequence"/>
</dbReference>